<organism evidence="2 3">
    <name type="scientific">Gottfriedia endophytica</name>
    <dbReference type="NCBI Taxonomy" id="2820819"/>
    <lineage>
        <taxon>Bacteria</taxon>
        <taxon>Bacillati</taxon>
        <taxon>Bacillota</taxon>
        <taxon>Bacilli</taxon>
        <taxon>Bacillales</taxon>
        <taxon>Bacillaceae</taxon>
        <taxon>Gottfriedia</taxon>
    </lineage>
</organism>
<dbReference type="RefSeq" id="WP_209402452.1">
    <property type="nucleotide sequence ID" value="NZ_JAGIYQ010000002.1"/>
</dbReference>
<evidence type="ECO:0000313" key="3">
    <source>
        <dbReference type="Proteomes" id="UP000682134"/>
    </source>
</evidence>
<dbReference type="AlphaFoldDB" id="A0A940NMI7"/>
<evidence type="ECO:0000259" key="1">
    <source>
        <dbReference type="Pfam" id="PF21747"/>
    </source>
</evidence>
<name>A0A940NMI7_9BACI</name>
<gene>
    <name evidence="2" type="ORF">J5Y03_03150</name>
</gene>
<dbReference type="InterPro" id="IPR048427">
    <property type="entry name" value="YpoC"/>
</dbReference>
<proteinExistence type="predicted"/>
<dbReference type="Proteomes" id="UP000682134">
    <property type="component" value="Unassembled WGS sequence"/>
</dbReference>
<dbReference type="Pfam" id="PF21747">
    <property type="entry name" value="YpoC"/>
    <property type="match status" value="1"/>
</dbReference>
<evidence type="ECO:0000313" key="2">
    <source>
        <dbReference type="EMBL" id="MBP0724178.1"/>
    </source>
</evidence>
<feature type="domain" description="YpoC-like" evidence="1">
    <location>
        <begin position="60"/>
        <end position="166"/>
    </location>
</feature>
<accession>A0A940NMI7</accession>
<protein>
    <recommendedName>
        <fullName evidence="1">YpoC-like domain-containing protein</fullName>
    </recommendedName>
</protein>
<keyword evidence="3" id="KW-1185">Reference proteome</keyword>
<sequence length="167" mass="20114">MEKIIFIPSQFRIEPFYDNSLEIRELNEKSKLTIPFYNEINIVNQICNKEELIQNAESLIIDMIDYWKEIKPSISEMFRMRKKEQAKDLMISCVANMISILSWMNQVVILDLRNLQVEINKLPIKPLNFQERLSFLLNQPNHYHSLIQLTGLYEEIEKQYYKQKIKR</sequence>
<reference evidence="2" key="1">
    <citation type="submission" date="2021-04" db="EMBL/GenBank/DDBJ databases">
        <title>Genome seq and assembly of Bacillus sp.</title>
        <authorList>
            <person name="Chhetri G."/>
        </authorList>
    </citation>
    <scope>NUCLEOTIDE SEQUENCE</scope>
    <source>
        <strain evidence="2">RG28</strain>
    </source>
</reference>
<comment type="caution">
    <text evidence="2">The sequence shown here is derived from an EMBL/GenBank/DDBJ whole genome shotgun (WGS) entry which is preliminary data.</text>
</comment>
<dbReference type="EMBL" id="JAGIYQ010000002">
    <property type="protein sequence ID" value="MBP0724178.1"/>
    <property type="molecule type" value="Genomic_DNA"/>
</dbReference>